<evidence type="ECO:0000256" key="2">
    <source>
        <dbReference type="ARBA" id="ARBA00022801"/>
    </source>
</evidence>
<protein>
    <recommendedName>
        <fullName evidence="4">Nudix hydrolase domain-containing protein</fullName>
    </recommendedName>
</protein>
<accession>A0A367WWW9</accession>
<dbReference type="InterPro" id="IPR015797">
    <property type="entry name" value="NUDIX_hydrolase-like_dom_sf"/>
</dbReference>
<feature type="domain" description="Nudix hydrolase" evidence="4">
    <location>
        <begin position="10"/>
        <end position="146"/>
    </location>
</feature>
<dbReference type="Proteomes" id="UP000252517">
    <property type="component" value="Unassembled WGS sequence"/>
</dbReference>
<dbReference type="Pfam" id="PF00293">
    <property type="entry name" value="NUDIX"/>
    <property type="match status" value="1"/>
</dbReference>
<organism evidence="5 6">
    <name type="scientific">Thalassospira profundimaris</name>
    <dbReference type="NCBI Taxonomy" id="502049"/>
    <lineage>
        <taxon>Bacteria</taxon>
        <taxon>Pseudomonadati</taxon>
        <taxon>Pseudomonadota</taxon>
        <taxon>Alphaproteobacteria</taxon>
        <taxon>Rhodospirillales</taxon>
        <taxon>Thalassospiraceae</taxon>
        <taxon>Thalassospira</taxon>
    </lineage>
</organism>
<evidence type="ECO:0000313" key="6">
    <source>
        <dbReference type="Proteomes" id="UP000252517"/>
    </source>
</evidence>
<evidence type="ECO:0000256" key="3">
    <source>
        <dbReference type="RuleBase" id="RU003476"/>
    </source>
</evidence>
<dbReference type="AlphaFoldDB" id="A0A367WWW9"/>
<dbReference type="GO" id="GO:0016787">
    <property type="term" value="F:hydrolase activity"/>
    <property type="evidence" value="ECO:0007669"/>
    <property type="project" value="UniProtKB-KW"/>
</dbReference>
<dbReference type="Gene3D" id="3.90.79.10">
    <property type="entry name" value="Nucleoside Triphosphate Pyrophosphohydrolase"/>
    <property type="match status" value="1"/>
</dbReference>
<evidence type="ECO:0000259" key="4">
    <source>
        <dbReference type="PROSITE" id="PS51462"/>
    </source>
</evidence>
<proteinExistence type="inferred from homology"/>
<comment type="caution">
    <text evidence="5">The sequence shown here is derived from an EMBL/GenBank/DDBJ whole genome shotgun (WGS) entry which is preliminary data.</text>
</comment>
<comment type="similarity">
    <text evidence="3">Belongs to the Nudix hydrolase family.</text>
</comment>
<name>A0A367WWW9_9PROT</name>
<dbReference type="InterPro" id="IPR000086">
    <property type="entry name" value="NUDIX_hydrolase_dom"/>
</dbReference>
<dbReference type="SUPFAM" id="SSF55811">
    <property type="entry name" value="Nudix"/>
    <property type="match status" value="1"/>
</dbReference>
<sequence length="157" mass="16887">MTASAGRENPLHPMIGVGAVVWHQGKVLLIRRGKPPKAGEWSLPGGAQELGETVLQALEREVFEETGIRITNIEFLEIVDLIAPGGAHGKPRYHYTLLDFSADAIAGTALPVAGDDASDAVWADPDTLEDYNLWPVTMRVIKKSRQAHGSANRAPSA</sequence>
<dbReference type="RefSeq" id="WP_114089703.1">
    <property type="nucleotide sequence ID" value="NZ_JPWH01000018.1"/>
</dbReference>
<keyword evidence="2 3" id="KW-0378">Hydrolase</keyword>
<evidence type="ECO:0000313" key="5">
    <source>
        <dbReference type="EMBL" id="RCK44932.1"/>
    </source>
</evidence>
<dbReference type="InterPro" id="IPR020476">
    <property type="entry name" value="Nudix_hydrolase"/>
</dbReference>
<dbReference type="PRINTS" id="PR00502">
    <property type="entry name" value="NUDIXFAMILY"/>
</dbReference>
<dbReference type="EMBL" id="JPWH01000018">
    <property type="protein sequence ID" value="RCK44932.1"/>
    <property type="molecule type" value="Genomic_DNA"/>
</dbReference>
<dbReference type="PROSITE" id="PS00893">
    <property type="entry name" value="NUDIX_BOX"/>
    <property type="match status" value="1"/>
</dbReference>
<evidence type="ECO:0000256" key="1">
    <source>
        <dbReference type="ARBA" id="ARBA00001946"/>
    </source>
</evidence>
<dbReference type="PROSITE" id="PS51462">
    <property type="entry name" value="NUDIX"/>
    <property type="match status" value="1"/>
</dbReference>
<comment type="cofactor">
    <cofactor evidence="1">
        <name>Mg(2+)</name>
        <dbReference type="ChEBI" id="CHEBI:18420"/>
    </cofactor>
</comment>
<dbReference type="CDD" id="cd04673">
    <property type="entry name" value="NUDIX_ADPRase"/>
    <property type="match status" value="1"/>
</dbReference>
<reference evidence="5 6" key="1">
    <citation type="submission" date="2014-07" db="EMBL/GenBank/DDBJ databases">
        <title>Draft genome sequence of Thalassospira profundimaris S25-3-2.</title>
        <authorList>
            <person name="Lai Q."/>
            <person name="Shao Z."/>
        </authorList>
    </citation>
    <scope>NUCLEOTIDE SEQUENCE [LARGE SCALE GENOMIC DNA]</scope>
    <source>
        <strain evidence="5 6">S25-3-2</strain>
    </source>
</reference>
<dbReference type="PANTHER" id="PTHR43736:SF1">
    <property type="entry name" value="DIHYDRONEOPTERIN TRIPHOSPHATE DIPHOSPHATASE"/>
    <property type="match status" value="1"/>
</dbReference>
<dbReference type="InterPro" id="IPR020084">
    <property type="entry name" value="NUDIX_hydrolase_CS"/>
</dbReference>
<dbReference type="PANTHER" id="PTHR43736">
    <property type="entry name" value="ADP-RIBOSE PYROPHOSPHATASE"/>
    <property type="match status" value="1"/>
</dbReference>
<gene>
    <name evidence="5" type="ORF">TH25_18775</name>
</gene>
<dbReference type="OrthoDB" id="9761969at2"/>